<keyword evidence="3" id="KW-1185">Reference proteome</keyword>
<name>A0A4Y7SSC9_COPMI</name>
<reference evidence="2 3" key="1">
    <citation type="journal article" date="2019" name="Nat. Ecol. Evol.">
        <title>Megaphylogeny resolves global patterns of mushroom evolution.</title>
        <authorList>
            <person name="Varga T."/>
            <person name="Krizsan K."/>
            <person name="Foldi C."/>
            <person name="Dima B."/>
            <person name="Sanchez-Garcia M."/>
            <person name="Sanchez-Ramirez S."/>
            <person name="Szollosi G.J."/>
            <person name="Szarkandi J.G."/>
            <person name="Papp V."/>
            <person name="Albert L."/>
            <person name="Andreopoulos W."/>
            <person name="Angelini C."/>
            <person name="Antonin V."/>
            <person name="Barry K.W."/>
            <person name="Bougher N.L."/>
            <person name="Buchanan P."/>
            <person name="Buyck B."/>
            <person name="Bense V."/>
            <person name="Catcheside P."/>
            <person name="Chovatia M."/>
            <person name="Cooper J."/>
            <person name="Damon W."/>
            <person name="Desjardin D."/>
            <person name="Finy P."/>
            <person name="Geml J."/>
            <person name="Haridas S."/>
            <person name="Hughes K."/>
            <person name="Justo A."/>
            <person name="Karasinski D."/>
            <person name="Kautmanova I."/>
            <person name="Kiss B."/>
            <person name="Kocsube S."/>
            <person name="Kotiranta H."/>
            <person name="LaButti K.M."/>
            <person name="Lechner B.E."/>
            <person name="Liimatainen K."/>
            <person name="Lipzen A."/>
            <person name="Lukacs Z."/>
            <person name="Mihaltcheva S."/>
            <person name="Morgado L.N."/>
            <person name="Niskanen T."/>
            <person name="Noordeloos M.E."/>
            <person name="Ohm R.A."/>
            <person name="Ortiz-Santana B."/>
            <person name="Ovrebo C."/>
            <person name="Racz N."/>
            <person name="Riley R."/>
            <person name="Savchenko A."/>
            <person name="Shiryaev A."/>
            <person name="Soop K."/>
            <person name="Spirin V."/>
            <person name="Szebenyi C."/>
            <person name="Tomsovsky M."/>
            <person name="Tulloss R.E."/>
            <person name="Uehling J."/>
            <person name="Grigoriev I.V."/>
            <person name="Vagvolgyi C."/>
            <person name="Papp T."/>
            <person name="Martin F.M."/>
            <person name="Miettinen O."/>
            <person name="Hibbett D.S."/>
            <person name="Nagy L.G."/>
        </authorList>
    </citation>
    <scope>NUCLEOTIDE SEQUENCE [LARGE SCALE GENOMIC DNA]</scope>
    <source>
        <strain evidence="2 3">FP101781</strain>
    </source>
</reference>
<proteinExistence type="predicted"/>
<organism evidence="2 3">
    <name type="scientific">Coprinellus micaceus</name>
    <name type="common">Glistening ink-cap mushroom</name>
    <name type="synonym">Coprinus micaceus</name>
    <dbReference type="NCBI Taxonomy" id="71717"/>
    <lineage>
        <taxon>Eukaryota</taxon>
        <taxon>Fungi</taxon>
        <taxon>Dikarya</taxon>
        <taxon>Basidiomycota</taxon>
        <taxon>Agaricomycotina</taxon>
        <taxon>Agaricomycetes</taxon>
        <taxon>Agaricomycetidae</taxon>
        <taxon>Agaricales</taxon>
        <taxon>Agaricineae</taxon>
        <taxon>Psathyrellaceae</taxon>
        <taxon>Coprinellus</taxon>
    </lineage>
</organism>
<feature type="compositionally biased region" description="Polar residues" evidence="1">
    <location>
        <begin position="9"/>
        <end position="28"/>
    </location>
</feature>
<evidence type="ECO:0000313" key="2">
    <source>
        <dbReference type="EMBL" id="TEB24621.1"/>
    </source>
</evidence>
<comment type="caution">
    <text evidence="2">The sequence shown here is derived from an EMBL/GenBank/DDBJ whole genome shotgun (WGS) entry which is preliminary data.</text>
</comment>
<protein>
    <submittedName>
        <fullName evidence="2">Uncharacterized protein</fullName>
    </submittedName>
</protein>
<dbReference type="Proteomes" id="UP000298030">
    <property type="component" value="Unassembled WGS sequence"/>
</dbReference>
<accession>A0A4Y7SSC9</accession>
<feature type="region of interest" description="Disordered" evidence="1">
    <location>
        <begin position="1"/>
        <end position="34"/>
    </location>
</feature>
<dbReference type="EMBL" id="QPFP01000064">
    <property type="protein sequence ID" value="TEB24621.1"/>
    <property type="molecule type" value="Genomic_DNA"/>
</dbReference>
<gene>
    <name evidence="2" type="ORF">FA13DRAFT_1907326</name>
</gene>
<dbReference type="AlphaFoldDB" id="A0A4Y7SSC9"/>
<sequence length="174" mass="19017">MLDLETRFDATSSSVTESEFQAQATNIPDNGPPDDGFRVSCNRINLVDSVEAYVPALHHIGFDGRPIPYLTPPPIVGFTIPDHPGASKIPDRSAKPVAEHEEYGEAIKYLRLPWKCAWKSDAQDGNSDPKKKERISGIALCNRSHKARAWVTSPLLPSDYEGGTPANATVLPPK</sequence>
<evidence type="ECO:0000256" key="1">
    <source>
        <dbReference type="SAM" id="MobiDB-lite"/>
    </source>
</evidence>
<evidence type="ECO:0000313" key="3">
    <source>
        <dbReference type="Proteomes" id="UP000298030"/>
    </source>
</evidence>